<sequence>MAPVDMQKVCDYYGIVYKAMDKVTDYSIQAAINTITAGLDSGLIAKFLSWVIRKVMQSVVDIRTKALTVALRCEYLQRHKSAMRAWNLINKCSVCKCIGHNKQNHPPAMNKFLSDLGMVEKTVDAMEGLVKAEDVQLEIL</sequence>
<proteinExistence type="predicted"/>
<protein>
    <submittedName>
        <fullName evidence="1">Uncharacterized protein</fullName>
    </submittedName>
</protein>
<evidence type="ECO:0000313" key="1">
    <source>
        <dbReference type="EMBL" id="CAD8468350.1"/>
    </source>
</evidence>
<gene>
    <name evidence="1" type="ORF">HPHI1048_LOCUS1867</name>
</gene>
<dbReference type="AlphaFoldDB" id="A0A7S0E0R4"/>
<reference evidence="1" key="1">
    <citation type="submission" date="2021-01" db="EMBL/GenBank/DDBJ databases">
        <authorList>
            <person name="Corre E."/>
            <person name="Pelletier E."/>
            <person name="Niang G."/>
            <person name="Scheremetjew M."/>
            <person name="Finn R."/>
            <person name="Kale V."/>
            <person name="Holt S."/>
            <person name="Cochrane G."/>
            <person name="Meng A."/>
            <person name="Brown T."/>
            <person name="Cohen L."/>
        </authorList>
    </citation>
    <scope>NUCLEOTIDE SEQUENCE</scope>
    <source>
        <strain evidence="1">CCMP325</strain>
    </source>
</reference>
<accession>A0A7S0E0R4</accession>
<name>A0A7S0E0R4_9CRYP</name>
<organism evidence="1">
    <name type="scientific">Hanusia phi</name>
    <dbReference type="NCBI Taxonomy" id="3032"/>
    <lineage>
        <taxon>Eukaryota</taxon>
        <taxon>Cryptophyceae</taxon>
        <taxon>Pyrenomonadales</taxon>
        <taxon>Geminigeraceae</taxon>
        <taxon>Hanusia</taxon>
    </lineage>
</organism>
<dbReference type="EMBL" id="HBEO01002586">
    <property type="protein sequence ID" value="CAD8468350.1"/>
    <property type="molecule type" value="Transcribed_RNA"/>
</dbReference>